<feature type="region of interest" description="Disordered" evidence="2">
    <location>
        <begin position="392"/>
        <end position="452"/>
    </location>
</feature>
<feature type="compositionally biased region" description="Polar residues" evidence="2">
    <location>
        <begin position="311"/>
        <end position="324"/>
    </location>
</feature>
<dbReference type="AlphaFoldDB" id="A0A1Y2GTJ6"/>
<accession>A0A1Y2GTJ6</accession>
<evidence type="ECO:0000259" key="3">
    <source>
        <dbReference type="PROSITE" id="PS50157"/>
    </source>
</evidence>
<keyword evidence="1" id="KW-0862">Zinc</keyword>
<feature type="compositionally biased region" description="Basic and acidic residues" evidence="2">
    <location>
        <begin position="111"/>
        <end position="121"/>
    </location>
</feature>
<evidence type="ECO:0000313" key="5">
    <source>
        <dbReference type="Proteomes" id="UP000193648"/>
    </source>
</evidence>
<proteinExistence type="predicted"/>
<feature type="compositionally biased region" description="Basic and acidic residues" evidence="2">
    <location>
        <begin position="25"/>
        <end position="59"/>
    </location>
</feature>
<feature type="compositionally biased region" description="Basic and acidic residues" evidence="2">
    <location>
        <begin position="150"/>
        <end position="172"/>
    </location>
</feature>
<feature type="compositionally biased region" description="Basic and acidic residues" evidence="2">
    <location>
        <begin position="226"/>
        <end position="236"/>
    </location>
</feature>
<dbReference type="OrthoDB" id="10018191at2759"/>
<dbReference type="Proteomes" id="UP000193648">
    <property type="component" value="Unassembled WGS sequence"/>
</dbReference>
<keyword evidence="5" id="KW-1185">Reference proteome</keyword>
<keyword evidence="1" id="KW-0863">Zinc-finger</keyword>
<evidence type="ECO:0000313" key="4">
    <source>
        <dbReference type="EMBL" id="ORZ21015.1"/>
    </source>
</evidence>
<feature type="compositionally biased region" description="Basic residues" evidence="2">
    <location>
        <begin position="339"/>
        <end position="360"/>
    </location>
</feature>
<dbReference type="SUPFAM" id="SSF57667">
    <property type="entry name" value="beta-beta-alpha zinc fingers"/>
    <property type="match status" value="1"/>
</dbReference>
<feature type="compositionally biased region" description="Basic and acidic residues" evidence="2">
    <location>
        <begin position="269"/>
        <end position="283"/>
    </location>
</feature>
<feature type="compositionally biased region" description="Basic and acidic residues" evidence="2">
    <location>
        <begin position="244"/>
        <end position="261"/>
    </location>
</feature>
<evidence type="ECO:0000256" key="1">
    <source>
        <dbReference type="PROSITE-ProRule" id="PRU00042"/>
    </source>
</evidence>
<dbReference type="SMART" id="SM00355">
    <property type="entry name" value="ZnF_C2H2"/>
    <property type="match status" value="2"/>
</dbReference>
<dbReference type="EMBL" id="MCFF01000012">
    <property type="protein sequence ID" value="ORZ21015.1"/>
    <property type="molecule type" value="Genomic_DNA"/>
</dbReference>
<organism evidence="4 5">
    <name type="scientific">Lobosporangium transversale</name>
    <dbReference type="NCBI Taxonomy" id="64571"/>
    <lineage>
        <taxon>Eukaryota</taxon>
        <taxon>Fungi</taxon>
        <taxon>Fungi incertae sedis</taxon>
        <taxon>Mucoromycota</taxon>
        <taxon>Mortierellomycotina</taxon>
        <taxon>Mortierellomycetes</taxon>
        <taxon>Mortierellales</taxon>
        <taxon>Mortierellaceae</taxon>
        <taxon>Lobosporangium</taxon>
    </lineage>
</organism>
<feature type="compositionally biased region" description="Basic and acidic residues" evidence="2">
    <location>
        <begin position="67"/>
        <end position="99"/>
    </location>
</feature>
<feature type="compositionally biased region" description="Polar residues" evidence="2">
    <location>
        <begin position="188"/>
        <end position="203"/>
    </location>
</feature>
<evidence type="ECO:0000256" key="2">
    <source>
        <dbReference type="SAM" id="MobiDB-lite"/>
    </source>
</evidence>
<comment type="caution">
    <text evidence="4">The sequence shown here is derived from an EMBL/GenBank/DDBJ whole genome shotgun (WGS) entry which is preliminary data.</text>
</comment>
<dbReference type="InParanoid" id="A0A1Y2GTJ6"/>
<feature type="region of interest" description="Disordered" evidence="2">
    <location>
        <begin position="511"/>
        <end position="538"/>
    </location>
</feature>
<dbReference type="InterPro" id="IPR013087">
    <property type="entry name" value="Znf_C2H2_type"/>
</dbReference>
<gene>
    <name evidence="4" type="ORF">BCR41DRAFT_29890</name>
</gene>
<dbReference type="GeneID" id="33562347"/>
<feature type="region of interest" description="Disordered" evidence="2">
    <location>
        <begin position="1"/>
        <end position="368"/>
    </location>
</feature>
<sequence length="538" mass="60710">MSSADIATEASIHRHEDAQPMDIDPSPHELSRENASKQDHSIQDSEHEVQPSKSPEKSPNRTGSSPQHRDPKESRQLVGYESDHNGGRQQEHKSMEPVVRHVHYSNAQDGIKYHSNLDQRKRSFQHVQSFTHEYDHRHRHDAPHKLQPKTTERSHSEEKQSSTTRDEIDNRIDTQANEMQDIEYQGVRENTNMNSPEDQSMNSGDKKVLEDSGTNSKVNDSSINPEVRDDRREENRLVSMCQVEEYHNVDEVKKTSGEIIKKSKKKYKERSPKSNEKIAEKHQAKTAQQSEHSTTKTERLLQPKQGDSMELDQSSASRTLSKGSANDEAPDAPPPKGTRSTKRAVTKRVPKVYPPRKPRARPVIVEPIGIPMQTDALSTLASAAVAIQDQSSLTNLSGAPRSPNPQVGTGSPPEPVETTKGQTKDTETAPAATQSSKAAGRSPLKTNVTRDEGGYRCEHCPGERFGRVHDLKRHQISKHNEMTWPCDFCHRPFVRRDALLRHYSVKAARRDGVHPTDQEENRLQEAKARAKLHSRDTK</sequence>
<feature type="domain" description="C2H2-type" evidence="3">
    <location>
        <begin position="484"/>
        <end position="511"/>
    </location>
</feature>
<protein>
    <recommendedName>
        <fullName evidence="3">C2H2-type domain-containing protein</fullName>
    </recommendedName>
</protein>
<dbReference type="InterPro" id="IPR036236">
    <property type="entry name" value="Znf_C2H2_sf"/>
</dbReference>
<reference evidence="4 5" key="1">
    <citation type="submission" date="2016-07" db="EMBL/GenBank/DDBJ databases">
        <title>Pervasive Adenine N6-methylation of Active Genes in Fungi.</title>
        <authorList>
            <consortium name="DOE Joint Genome Institute"/>
            <person name="Mondo S.J."/>
            <person name="Dannebaum R.O."/>
            <person name="Kuo R.C."/>
            <person name="Labutti K."/>
            <person name="Haridas S."/>
            <person name="Kuo A."/>
            <person name="Salamov A."/>
            <person name="Ahrendt S.R."/>
            <person name="Lipzen A."/>
            <person name="Sullivan W."/>
            <person name="Andreopoulos W.B."/>
            <person name="Clum A."/>
            <person name="Lindquist E."/>
            <person name="Daum C."/>
            <person name="Ramamoorthy G.K."/>
            <person name="Gryganskyi A."/>
            <person name="Culley D."/>
            <person name="Magnuson J.K."/>
            <person name="James T.Y."/>
            <person name="O'Malley M.A."/>
            <person name="Stajich J.E."/>
            <person name="Spatafora J.W."/>
            <person name="Visel A."/>
            <person name="Grigoriev I.V."/>
        </authorList>
    </citation>
    <scope>NUCLEOTIDE SEQUENCE [LARGE SCALE GENOMIC DNA]</scope>
    <source>
        <strain evidence="4 5">NRRL 3116</strain>
    </source>
</reference>
<name>A0A1Y2GTJ6_9FUNG</name>
<dbReference type="GO" id="GO:0008270">
    <property type="term" value="F:zinc ion binding"/>
    <property type="evidence" value="ECO:0007669"/>
    <property type="project" value="UniProtKB-KW"/>
</dbReference>
<dbReference type="PROSITE" id="PS50157">
    <property type="entry name" value="ZINC_FINGER_C2H2_2"/>
    <property type="match status" value="1"/>
</dbReference>
<dbReference type="RefSeq" id="XP_021882924.1">
    <property type="nucleotide sequence ID" value="XM_022020503.1"/>
</dbReference>
<dbReference type="Gene3D" id="3.30.160.60">
    <property type="entry name" value="Classic Zinc Finger"/>
    <property type="match status" value="1"/>
</dbReference>
<feature type="compositionally biased region" description="Polar residues" evidence="2">
    <location>
        <begin position="212"/>
        <end position="224"/>
    </location>
</feature>
<keyword evidence="1" id="KW-0479">Metal-binding</keyword>